<dbReference type="Gene3D" id="2.40.160.20">
    <property type="match status" value="1"/>
</dbReference>
<gene>
    <name evidence="5" type="ORF">CFY87_11295</name>
</gene>
<name>A0ABX4FMK8_9PAST</name>
<dbReference type="Pfam" id="PF01389">
    <property type="entry name" value="OmpA_membrane"/>
    <property type="match status" value="1"/>
</dbReference>
<keyword evidence="6" id="KW-1185">Reference proteome</keyword>
<comment type="similarity">
    <text evidence="1">Belongs to the outer membrane OOP (TC 1.B.6) superfamily. OmpA family.</text>
</comment>
<reference evidence="5 6" key="1">
    <citation type="submission" date="2017-07" db="EMBL/GenBank/DDBJ databases">
        <title>Virulence factors identified in Actinobacillus seminis.</title>
        <authorList>
            <person name="Negrete-Abascal E."/>
            <person name="Vaca-Pacheco S."/>
            <person name="Montes-Garcia F."/>
            <person name="Leyto-Gil A.M."/>
            <person name="Fragoso-Garcia E."/>
            <person name="Carvente-Garcia R."/>
            <person name="Perez-Agueros S."/>
            <person name="Castelan-Sanchez H.G."/>
            <person name="Garcia-Molina A."/>
            <person name="Villamar T.E."/>
            <person name="Vazquez-Cruz C."/>
        </authorList>
    </citation>
    <scope>NUCLEOTIDE SEQUENCE [LARGE SCALE GENOMIC DNA]</scope>
    <source>
        <strain evidence="5 6">ATCC 15768</strain>
    </source>
</reference>
<feature type="non-terminal residue" evidence="5">
    <location>
        <position position="111"/>
    </location>
</feature>
<comment type="caution">
    <text evidence="5">The sequence shown here is derived from an EMBL/GenBank/DDBJ whole genome shotgun (WGS) entry which is preliminary data.</text>
</comment>
<evidence type="ECO:0000313" key="6">
    <source>
        <dbReference type="Proteomes" id="UP000215738"/>
    </source>
</evidence>
<sequence length="111" mass="11707">MKKTAIALAIAGLAAASVAQAAPDQNTFYVGAKAGWASFHDGLRDGYTQNRLSGHGYLRNSVTYGVFGGYQVVNQNGLGLAVELGYDDFGRAKLREAGENIGKHTNHGAHL</sequence>
<proteinExistence type="inferred from homology"/>
<evidence type="ECO:0000256" key="2">
    <source>
        <dbReference type="ARBA" id="ARBA00023114"/>
    </source>
</evidence>
<dbReference type="Proteomes" id="UP000215738">
    <property type="component" value="Unassembled WGS sequence"/>
</dbReference>
<dbReference type="InterPro" id="IPR011250">
    <property type="entry name" value="OMP/PagP_B-barrel"/>
</dbReference>
<keyword evidence="2" id="KW-0813">Transport</keyword>
<evidence type="ECO:0000256" key="3">
    <source>
        <dbReference type="SAM" id="SignalP"/>
    </source>
</evidence>
<keyword evidence="2" id="KW-0812">Transmembrane</keyword>
<feature type="signal peptide" evidence="3">
    <location>
        <begin position="1"/>
        <end position="21"/>
    </location>
</feature>
<keyword evidence="2" id="KW-0406">Ion transport</keyword>
<feature type="domain" description="Outer membrane protein OmpA-like transmembrane" evidence="4">
    <location>
        <begin position="23"/>
        <end position="111"/>
    </location>
</feature>
<protein>
    <recommendedName>
        <fullName evidence="4">Outer membrane protein OmpA-like transmembrane domain-containing protein</fullName>
    </recommendedName>
</protein>
<keyword evidence="2" id="KW-0626">Porin</keyword>
<dbReference type="EMBL" id="NLFK01000017">
    <property type="protein sequence ID" value="OZN24043.1"/>
    <property type="molecule type" value="Genomic_DNA"/>
</dbReference>
<evidence type="ECO:0000256" key="1">
    <source>
        <dbReference type="ARBA" id="ARBA00005710"/>
    </source>
</evidence>
<evidence type="ECO:0000313" key="5">
    <source>
        <dbReference type="EMBL" id="OZN24043.1"/>
    </source>
</evidence>
<keyword evidence="3" id="KW-0732">Signal</keyword>
<organism evidence="5 6">
    <name type="scientific">Actinobacillus seminis</name>
    <dbReference type="NCBI Taxonomy" id="722"/>
    <lineage>
        <taxon>Bacteria</taxon>
        <taxon>Pseudomonadati</taxon>
        <taxon>Pseudomonadota</taxon>
        <taxon>Gammaproteobacteria</taxon>
        <taxon>Pasteurellales</taxon>
        <taxon>Pasteurellaceae</taxon>
        <taxon>Actinobacillus</taxon>
    </lineage>
</organism>
<accession>A0ABX4FMK8</accession>
<evidence type="ECO:0000259" key="4">
    <source>
        <dbReference type="Pfam" id="PF01389"/>
    </source>
</evidence>
<dbReference type="SUPFAM" id="SSF56925">
    <property type="entry name" value="OMPA-like"/>
    <property type="match status" value="1"/>
</dbReference>
<feature type="chain" id="PRO_5046679515" description="Outer membrane protein OmpA-like transmembrane domain-containing protein" evidence="3">
    <location>
        <begin position="22"/>
        <end position="111"/>
    </location>
</feature>
<dbReference type="RefSeq" id="WP_158216632.1">
    <property type="nucleotide sequence ID" value="NZ_NLFK01000017.1"/>
</dbReference>
<dbReference type="InterPro" id="IPR000498">
    <property type="entry name" value="OmpA-like_TM_dom"/>
</dbReference>